<evidence type="ECO:0000313" key="4">
    <source>
        <dbReference type="Ensembl" id="ENSSDAP00000026730.1"/>
    </source>
</evidence>
<keyword evidence="5" id="KW-1185">Reference proteome</keyword>
<feature type="domain" description="Scaffolding anchor of CK1" evidence="3">
    <location>
        <begin position="91"/>
        <end position="297"/>
    </location>
</feature>
<dbReference type="PANTHER" id="PTHR16181:SF29">
    <property type="entry name" value="PROTEIN FAM83A-RELATED"/>
    <property type="match status" value="1"/>
</dbReference>
<feature type="region of interest" description="Disordered" evidence="2">
    <location>
        <begin position="410"/>
        <end position="430"/>
    </location>
</feature>
<accession>A0A8C9QUE1</accession>
<proteinExistence type="inferred from homology"/>
<dbReference type="GO" id="GO:0019901">
    <property type="term" value="F:protein kinase binding"/>
    <property type="evidence" value="ECO:0007669"/>
    <property type="project" value="TreeGrafter"/>
</dbReference>
<sequence>RPVQKDNCTLNASLNYNLCECHGATYYLPCEDCCFVLFFWVGDGIQDLTHARASTLPLSHIQERQALCTAWSPYEDAAAAAPAVRGKSKSKANVPAKVPAEPCESLAYWPDRSDTEVPPLDLGWTDAGFYRGMSRVTLFTHPPKEEKAPHLKQVVRQMIQQAQKVIAVVMDLFTDGDIFQDIVDAASKRRVPVYIILDEAGVKYFLEMCGSLELADFRIRNIRVRSVTGVGFYMPMGKIKGTLSSRFLMVDGDKVATGSYKFTWSSSYVDRNHLLLLTGQYTEPFDVEFRELYAISEEVNLFQQLGLAGGAGRLGLDRSSTVARKLINPKYALVAGSRHPPGERASFLNDLVTIEQVWPPVDPVPLTDLSHPRLKSREAVTQNGKGDAANGGPIPAMEGKRFIGSRLFSRRAKRPAAPSSRAGSLSPEACPDMEFLKGKRPTADSSTNISGEPSPGAWCPSWCMVSVL</sequence>
<evidence type="ECO:0000313" key="5">
    <source>
        <dbReference type="Proteomes" id="UP000694422"/>
    </source>
</evidence>
<protein>
    <submittedName>
        <fullName evidence="4">Family with sequence similarity 83 member F</fullName>
    </submittedName>
</protein>
<dbReference type="Proteomes" id="UP000694422">
    <property type="component" value="Unplaced"/>
</dbReference>
<comment type="similarity">
    <text evidence="1">Belongs to the FAM83 family.</text>
</comment>
<dbReference type="Ensembl" id="ENSSDAT00000030561.1">
    <property type="protein sequence ID" value="ENSSDAP00000026730.1"/>
    <property type="gene ID" value="ENSSDAG00000024245.1"/>
</dbReference>
<dbReference type="PANTHER" id="PTHR16181">
    <property type="entry name" value="PROTEIN FAM83A-RELATED"/>
    <property type="match status" value="1"/>
</dbReference>
<feature type="compositionally biased region" description="Low complexity" evidence="2">
    <location>
        <begin position="415"/>
        <end position="427"/>
    </location>
</feature>
<evidence type="ECO:0000256" key="2">
    <source>
        <dbReference type="SAM" id="MobiDB-lite"/>
    </source>
</evidence>
<dbReference type="Gene3D" id="3.30.870.10">
    <property type="entry name" value="Endonuclease Chain A"/>
    <property type="match status" value="1"/>
</dbReference>
<reference evidence="4" key="1">
    <citation type="submission" date="2025-08" db="UniProtKB">
        <authorList>
            <consortium name="Ensembl"/>
        </authorList>
    </citation>
    <scope>IDENTIFICATION</scope>
</reference>
<dbReference type="InterPro" id="IPR012461">
    <property type="entry name" value="SACK1"/>
</dbReference>
<dbReference type="AlphaFoldDB" id="A0A8C9QUE1"/>
<name>A0A8C9QUE1_SPEDA</name>
<reference evidence="4" key="2">
    <citation type="submission" date="2025-09" db="UniProtKB">
        <authorList>
            <consortium name="Ensembl"/>
        </authorList>
    </citation>
    <scope>IDENTIFICATION</scope>
</reference>
<evidence type="ECO:0000259" key="3">
    <source>
        <dbReference type="Pfam" id="PF07894"/>
    </source>
</evidence>
<dbReference type="InterPro" id="IPR050944">
    <property type="entry name" value="FAM83"/>
</dbReference>
<evidence type="ECO:0000256" key="1">
    <source>
        <dbReference type="ARBA" id="ARBA00006937"/>
    </source>
</evidence>
<dbReference type="GO" id="GO:0007165">
    <property type="term" value="P:signal transduction"/>
    <property type="evidence" value="ECO:0007669"/>
    <property type="project" value="TreeGrafter"/>
</dbReference>
<organism evidence="4 5">
    <name type="scientific">Spermophilus dauricus</name>
    <name type="common">Daurian ground squirrel</name>
    <dbReference type="NCBI Taxonomy" id="99837"/>
    <lineage>
        <taxon>Eukaryota</taxon>
        <taxon>Metazoa</taxon>
        <taxon>Chordata</taxon>
        <taxon>Craniata</taxon>
        <taxon>Vertebrata</taxon>
        <taxon>Euteleostomi</taxon>
        <taxon>Mammalia</taxon>
        <taxon>Eutheria</taxon>
        <taxon>Euarchontoglires</taxon>
        <taxon>Glires</taxon>
        <taxon>Rodentia</taxon>
        <taxon>Sciuromorpha</taxon>
        <taxon>Sciuridae</taxon>
        <taxon>Xerinae</taxon>
        <taxon>Marmotini</taxon>
        <taxon>Spermophilus</taxon>
    </lineage>
</organism>
<dbReference type="SUPFAM" id="SSF56024">
    <property type="entry name" value="Phospholipase D/nuclease"/>
    <property type="match status" value="1"/>
</dbReference>
<dbReference type="Pfam" id="PF07894">
    <property type="entry name" value="SACK1"/>
    <property type="match status" value="1"/>
</dbReference>